<name>A0AAE1B6F8_9GAST</name>
<evidence type="ECO:0000256" key="1">
    <source>
        <dbReference type="SAM" id="MobiDB-lite"/>
    </source>
</evidence>
<comment type="caution">
    <text evidence="2">The sequence shown here is derived from an EMBL/GenBank/DDBJ whole genome shotgun (WGS) entry which is preliminary data.</text>
</comment>
<sequence length="66" mass="7537">MTHNRPEKNNPVSEEEERSTRSNRTSTDTMSKGSTDRAIGYKLGVWLEVVQSDEHNPLSSPRWAHV</sequence>
<accession>A0AAE1B6F8</accession>
<reference evidence="2" key="1">
    <citation type="journal article" date="2023" name="G3 (Bethesda)">
        <title>A reference genome for the long-term kleptoplast-retaining sea slug Elysia crispata morphotype clarki.</title>
        <authorList>
            <person name="Eastman K.E."/>
            <person name="Pendleton A.L."/>
            <person name="Shaikh M.A."/>
            <person name="Suttiyut T."/>
            <person name="Ogas R."/>
            <person name="Tomko P."/>
            <person name="Gavelis G."/>
            <person name="Widhalm J.R."/>
            <person name="Wisecaver J.H."/>
        </authorList>
    </citation>
    <scope>NUCLEOTIDE SEQUENCE</scope>
    <source>
        <strain evidence="2">ECLA1</strain>
    </source>
</reference>
<evidence type="ECO:0000313" key="2">
    <source>
        <dbReference type="EMBL" id="KAK3799821.1"/>
    </source>
</evidence>
<keyword evidence="3" id="KW-1185">Reference proteome</keyword>
<protein>
    <submittedName>
        <fullName evidence="2">Uncharacterized protein</fullName>
    </submittedName>
</protein>
<organism evidence="2 3">
    <name type="scientific">Elysia crispata</name>
    <name type="common">lettuce slug</name>
    <dbReference type="NCBI Taxonomy" id="231223"/>
    <lineage>
        <taxon>Eukaryota</taxon>
        <taxon>Metazoa</taxon>
        <taxon>Spiralia</taxon>
        <taxon>Lophotrochozoa</taxon>
        <taxon>Mollusca</taxon>
        <taxon>Gastropoda</taxon>
        <taxon>Heterobranchia</taxon>
        <taxon>Euthyneura</taxon>
        <taxon>Panpulmonata</taxon>
        <taxon>Sacoglossa</taxon>
        <taxon>Placobranchoidea</taxon>
        <taxon>Plakobranchidae</taxon>
        <taxon>Elysia</taxon>
    </lineage>
</organism>
<dbReference type="EMBL" id="JAWDGP010000534">
    <property type="protein sequence ID" value="KAK3799821.1"/>
    <property type="molecule type" value="Genomic_DNA"/>
</dbReference>
<feature type="region of interest" description="Disordered" evidence="1">
    <location>
        <begin position="1"/>
        <end position="38"/>
    </location>
</feature>
<gene>
    <name evidence="2" type="ORF">RRG08_048544</name>
</gene>
<proteinExistence type="predicted"/>
<evidence type="ECO:0000313" key="3">
    <source>
        <dbReference type="Proteomes" id="UP001283361"/>
    </source>
</evidence>
<dbReference type="Proteomes" id="UP001283361">
    <property type="component" value="Unassembled WGS sequence"/>
</dbReference>
<dbReference type="AlphaFoldDB" id="A0AAE1B6F8"/>